<evidence type="ECO:0000313" key="2">
    <source>
        <dbReference type="Proteomes" id="UP000676967"/>
    </source>
</evidence>
<protein>
    <submittedName>
        <fullName evidence="1">Uncharacterized protein</fullName>
    </submittedName>
</protein>
<gene>
    <name evidence="1" type="ORF">Aiant_23090</name>
</gene>
<sequence>MATLTSADLREMDRTTLHRLSDTLVNLKARGLVSDEALHGRVAAELERRLVVGLRRRRIYAV</sequence>
<evidence type="ECO:0000313" key="1">
    <source>
        <dbReference type="EMBL" id="BCJ41652.1"/>
    </source>
</evidence>
<dbReference type="Proteomes" id="UP000676967">
    <property type="component" value="Chromosome"/>
</dbReference>
<accession>A0ABM7LQY5</accession>
<dbReference type="RefSeq" id="WP_189333238.1">
    <property type="nucleotide sequence ID" value="NZ_AP023356.1"/>
</dbReference>
<proteinExistence type="predicted"/>
<keyword evidence="2" id="KW-1185">Reference proteome</keyword>
<dbReference type="EMBL" id="AP023356">
    <property type="protein sequence ID" value="BCJ41652.1"/>
    <property type="molecule type" value="Genomic_DNA"/>
</dbReference>
<reference evidence="1 2" key="1">
    <citation type="submission" date="2020-08" db="EMBL/GenBank/DDBJ databases">
        <title>Whole genome shotgun sequence of Actinoplanes ianthinogenes NBRC 13996.</title>
        <authorList>
            <person name="Komaki H."/>
            <person name="Tamura T."/>
        </authorList>
    </citation>
    <scope>NUCLEOTIDE SEQUENCE [LARGE SCALE GENOMIC DNA]</scope>
    <source>
        <strain evidence="1 2">NBRC 13996</strain>
    </source>
</reference>
<organism evidence="1 2">
    <name type="scientific">Actinoplanes ianthinogenes</name>
    <dbReference type="NCBI Taxonomy" id="122358"/>
    <lineage>
        <taxon>Bacteria</taxon>
        <taxon>Bacillati</taxon>
        <taxon>Actinomycetota</taxon>
        <taxon>Actinomycetes</taxon>
        <taxon>Micromonosporales</taxon>
        <taxon>Micromonosporaceae</taxon>
        <taxon>Actinoplanes</taxon>
    </lineage>
</organism>
<name>A0ABM7LQY5_9ACTN</name>